<feature type="domain" description="Hydroxymethylglutaryl-coenzyme A synthase C-terminal" evidence="6">
    <location>
        <begin position="178"/>
        <end position="248"/>
    </location>
</feature>
<keyword evidence="2" id="KW-0808">Transferase</keyword>
<name>A0A220UCK3_9MICO</name>
<dbReference type="OrthoDB" id="9769523at2"/>
<feature type="domain" description="Hydroxymethylglutaryl-coenzyme A synthase C-terminal" evidence="6">
    <location>
        <begin position="255"/>
        <end position="322"/>
    </location>
</feature>
<feature type="binding site" evidence="4">
    <location>
        <position position="30"/>
    </location>
    <ligand>
        <name>(3S)-3-hydroxy-3-methylglutaryl-CoA</name>
        <dbReference type="ChEBI" id="CHEBI:43074"/>
    </ligand>
</feature>
<evidence type="ECO:0000256" key="4">
    <source>
        <dbReference type="PIRSR" id="PIRSR611554-2"/>
    </source>
</evidence>
<feature type="active site" description="Acyl-thioester intermediate" evidence="3">
    <location>
        <position position="112"/>
    </location>
</feature>
<dbReference type="GO" id="GO:0006084">
    <property type="term" value="P:acetyl-CoA metabolic process"/>
    <property type="evidence" value="ECO:0007669"/>
    <property type="project" value="InterPro"/>
</dbReference>
<proteinExistence type="inferred from homology"/>
<keyword evidence="8" id="KW-1185">Reference proteome</keyword>
<dbReference type="Gene3D" id="3.40.47.10">
    <property type="match status" value="2"/>
</dbReference>
<evidence type="ECO:0000313" key="8">
    <source>
        <dbReference type="Proteomes" id="UP000198398"/>
    </source>
</evidence>
<dbReference type="PANTHER" id="PTHR43323">
    <property type="entry name" value="3-HYDROXY-3-METHYLGLUTARYL COENZYME A SYNTHASE"/>
    <property type="match status" value="1"/>
</dbReference>
<dbReference type="Proteomes" id="UP000198398">
    <property type="component" value="Chromosome"/>
</dbReference>
<evidence type="ECO:0000256" key="2">
    <source>
        <dbReference type="ARBA" id="ARBA00022679"/>
    </source>
</evidence>
<dbReference type="AlphaFoldDB" id="A0A220UCK3"/>
<feature type="binding site" evidence="4">
    <location>
        <position position="273"/>
    </location>
    <ligand>
        <name>(3S)-3-hydroxy-3-methylglutaryl-CoA</name>
        <dbReference type="ChEBI" id="CHEBI:43074"/>
    </ligand>
</feature>
<evidence type="ECO:0000313" key="7">
    <source>
        <dbReference type="EMBL" id="ASK65661.1"/>
    </source>
</evidence>
<evidence type="ECO:0000256" key="1">
    <source>
        <dbReference type="ARBA" id="ARBA00007061"/>
    </source>
</evidence>
<dbReference type="EMBL" id="CP022316">
    <property type="protein sequence ID" value="ASK65661.1"/>
    <property type="molecule type" value="Genomic_DNA"/>
</dbReference>
<dbReference type="InterPro" id="IPR013528">
    <property type="entry name" value="HMG_CoA_synth_N"/>
</dbReference>
<dbReference type="Pfam" id="PF08540">
    <property type="entry name" value="HMG_CoA_synt_C"/>
    <property type="match status" value="2"/>
</dbReference>
<comment type="similarity">
    <text evidence="1">Belongs to the thiolase-like superfamily. HMG-CoA synthase family.</text>
</comment>
<dbReference type="RefSeq" id="WP_089064902.1">
    <property type="nucleotide sequence ID" value="NZ_CP022316.1"/>
</dbReference>
<accession>A0A220UCK3</accession>
<evidence type="ECO:0000256" key="3">
    <source>
        <dbReference type="PIRSR" id="PIRSR611554-1"/>
    </source>
</evidence>
<evidence type="ECO:0000259" key="5">
    <source>
        <dbReference type="Pfam" id="PF01154"/>
    </source>
</evidence>
<dbReference type="InterPro" id="IPR016039">
    <property type="entry name" value="Thiolase-like"/>
</dbReference>
<feature type="binding site" evidence="4">
    <location>
        <position position="243"/>
    </location>
    <ligand>
        <name>(3S)-3-hydroxy-3-methylglutaryl-CoA</name>
        <dbReference type="ChEBI" id="CHEBI:43074"/>
    </ligand>
</feature>
<organism evidence="7 8">
    <name type="scientific">Brachybacterium avium</name>
    <dbReference type="NCBI Taxonomy" id="2017485"/>
    <lineage>
        <taxon>Bacteria</taxon>
        <taxon>Bacillati</taxon>
        <taxon>Actinomycetota</taxon>
        <taxon>Actinomycetes</taxon>
        <taxon>Micrococcales</taxon>
        <taxon>Dermabacteraceae</taxon>
        <taxon>Brachybacterium</taxon>
    </lineage>
</organism>
<feature type="binding site" evidence="4">
    <location>
        <position position="144"/>
    </location>
    <ligand>
        <name>(3S)-3-hydroxy-3-methylglutaryl-CoA</name>
        <dbReference type="ChEBI" id="CHEBI:43074"/>
    </ligand>
</feature>
<feature type="domain" description="Hydroxymethylglutaryl-coenzyme A synthase N-terminal" evidence="5">
    <location>
        <begin position="3"/>
        <end position="166"/>
    </location>
</feature>
<dbReference type="PANTHER" id="PTHR43323:SF2">
    <property type="entry name" value="HYDROXYMETHYLGLUTARYL-COA SYNTHASE"/>
    <property type="match status" value="1"/>
</dbReference>
<feature type="active site" description="Proton donor/acceptor" evidence="3">
    <location>
        <position position="234"/>
    </location>
</feature>
<gene>
    <name evidence="7" type="ORF">CFK39_07225</name>
</gene>
<reference evidence="8" key="1">
    <citation type="submission" date="2017-07" db="EMBL/GenBank/DDBJ databases">
        <title>Brachybacterium sp. VR2415.</title>
        <authorList>
            <person name="Tak E.J."/>
            <person name="Bae J.-W."/>
        </authorList>
    </citation>
    <scope>NUCLEOTIDE SEQUENCE [LARGE SCALE GENOMIC DNA]</scope>
    <source>
        <strain evidence="8">VR2415</strain>
    </source>
</reference>
<dbReference type="SUPFAM" id="SSF53901">
    <property type="entry name" value="Thiolase-like"/>
    <property type="match status" value="2"/>
</dbReference>
<dbReference type="GO" id="GO:0004421">
    <property type="term" value="F:hydroxymethylglutaryl-CoA synthase activity"/>
    <property type="evidence" value="ECO:0007669"/>
    <property type="project" value="InterPro"/>
</dbReference>
<evidence type="ECO:0000259" key="6">
    <source>
        <dbReference type="Pfam" id="PF08540"/>
    </source>
</evidence>
<dbReference type="NCBIfam" id="TIGR01835">
    <property type="entry name" value="HMG-CoA-S_prok"/>
    <property type="match status" value="1"/>
</dbReference>
<dbReference type="Pfam" id="PF01154">
    <property type="entry name" value="HMG_CoA_synt_N"/>
    <property type="match status" value="1"/>
</dbReference>
<dbReference type="InterPro" id="IPR013746">
    <property type="entry name" value="HMG_CoA_synt_C_dom"/>
</dbReference>
<feature type="active site" description="Proton donor/acceptor" evidence="3">
    <location>
        <position position="80"/>
    </location>
</feature>
<sequence length="392" mass="41928">MTSIGIHDLALATTHHVVDLAELAEDAGVDPAKYHIGLGQDRMSVPTADEDIVTMGAEAALPLLQRHGTDGIRTLLFATESGVDQSKSAGLFVHELLGLPRTMRVVEFKQACYGATAALQSALGFVARNPQERVLVISSDVARYELGSAGEPTQGAGAVAMLVAADPALLEIEPVSGVAARDVDDFWRPNDSTTAVVDGRLSLTAYLGALTTAWDDFTAAGGVGIEQIDRFCFHQPFTKMARKALTGLAQHTGATLTDELQEATFAYNRELGNTYTASLYAGLASLLDHDDDLAGRRIGLFSYGSGAVGEFFTGLVRPGYQQLRRRESTEAQIAGRVRLGLPAYRELHGAEHPSDTDWEAPSVTEGAFRFAGIRDRARRYEATPVGTAQPPV</sequence>
<dbReference type="InterPro" id="IPR011554">
    <property type="entry name" value="HMG_CoA_synthase_prok"/>
</dbReference>
<dbReference type="KEGG" id="brv:CFK39_07225"/>
<protein>
    <submittedName>
        <fullName evidence="7">Hydroxymethylglutaryl-CoA synthase</fullName>
    </submittedName>
</protein>
<dbReference type="CDD" id="cd00827">
    <property type="entry name" value="init_cond_enzymes"/>
    <property type="match status" value="1"/>
</dbReference>